<feature type="region of interest" description="Disordered" evidence="1">
    <location>
        <begin position="197"/>
        <end position="240"/>
    </location>
</feature>
<feature type="compositionally biased region" description="Polar residues" evidence="1">
    <location>
        <begin position="46"/>
        <end position="73"/>
    </location>
</feature>
<feature type="compositionally biased region" description="Low complexity" evidence="1">
    <location>
        <begin position="206"/>
        <end position="219"/>
    </location>
</feature>
<dbReference type="EMBL" id="CAJVCH010569296">
    <property type="protein sequence ID" value="CAG7833256.1"/>
    <property type="molecule type" value="Genomic_DNA"/>
</dbReference>
<dbReference type="Proteomes" id="UP000708208">
    <property type="component" value="Unassembled WGS sequence"/>
</dbReference>
<keyword evidence="3" id="KW-1185">Reference proteome</keyword>
<comment type="caution">
    <text evidence="2">The sequence shown here is derived from an EMBL/GenBank/DDBJ whole genome shotgun (WGS) entry which is preliminary data.</text>
</comment>
<evidence type="ECO:0000313" key="2">
    <source>
        <dbReference type="EMBL" id="CAG7833256.1"/>
    </source>
</evidence>
<gene>
    <name evidence="2" type="ORF">AFUS01_LOCUS42895</name>
</gene>
<dbReference type="AlphaFoldDB" id="A0A8J2M5L8"/>
<organism evidence="2 3">
    <name type="scientific">Allacma fusca</name>
    <dbReference type="NCBI Taxonomy" id="39272"/>
    <lineage>
        <taxon>Eukaryota</taxon>
        <taxon>Metazoa</taxon>
        <taxon>Ecdysozoa</taxon>
        <taxon>Arthropoda</taxon>
        <taxon>Hexapoda</taxon>
        <taxon>Collembola</taxon>
        <taxon>Symphypleona</taxon>
        <taxon>Sminthuridae</taxon>
        <taxon>Allacma</taxon>
    </lineage>
</organism>
<feature type="compositionally biased region" description="Polar residues" evidence="1">
    <location>
        <begin position="143"/>
        <end position="163"/>
    </location>
</feature>
<feature type="compositionally biased region" description="Basic and acidic residues" evidence="1">
    <location>
        <begin position="10"/>
        <end position="27"/>
    </location>
</feature>
<reference evidence="2" key="1">
    <citation type="submission" date="2021-06" db="EMBL/GenBank/DDBJ databases">
        <authorList>
            <person name="Hodson N. C."/>
            <person name="Mongue J. A."/>
            <person name="Jaron S. K."/>
        </authorList>
    </citation>
    <scope>NUCLEOTIDE SEQUENCE</scope>
</reference>
<name>A0A8J2M5L8_9HEXA</name>
<evidence type="ECO:0000256" key="1">
    <source>
        <dbReference type="SAM" id="MobiDB-lite"/>
    </source>
</evidence>
<accession>A0A8J2M5L8</accession>
<feature type="compositionally biased region" description="Basic and acidic residues" evidence="1">
    <location>
        <begin position="95"/>
        <end position="105"/>
    </location>
</feature>
<feature type="compositionally biased region" description="Polar residues" evidence="1">
    <location>
        <begin position="83"/>
        <end position="94"/>
    </location>
</feature>
<evidence type="ECO:0000313" key="3">
    <source>
        <dbReference type="Proteomes" id="UP000708208"/>
    </source>
</evidence>
<feature type="region of interest" description="Disordered" evidence="1">
    <location>
        <begin position="1"/>
        <end position="182"/>
    </location>
</feature>
<feature type="compositionally biased region" description="Low complexity" evidence="1">
    <location>
        <begin position="108"/>
        <end position="126"/>
    </location>
</feature>
<sequence>MDFDDSGIDSDPKTDVNSDFPFTDKNEPIISFSPDRCRFDIPPTLPGSTNDNNILSFVSTPQKFNNANESASTPAGPPRTGAVSPTHSISGKSTSDLHRRLEKRIARANSNSSTSSWTSPAVVSPSAGNDPPTVKEVRGGGDQNSSQNAPQGNSTQATTSLVTNGKHPVPNSSSVPSSSSGFIDARKVPSLLPPQRLAIPNKTHHSNSSSANEGSSSENKPLVQWDSDESEEELSFFPAPKTRGILNDNLSIDNMSLSGEEDDLHLSPPRPIAHRCPCDPRLLIDSSNSSNKQCCMISTSIEFIPILRNTRNLQD</sequence>
<proteinExistence type="predicted"/>
<dbReference type="OrthoDB" id="6119141at2759"/>
<feature type="compositionally biased region" description="Low complexity" evidence="1">
    <location>
        <begin position="168"/>
        <end position="180"/>
    </location>
</feature>
<protein>
    <submittedName>
        <fullName evidence="2">Uncharacterized protein</fullName>
    </submittedName>
</protein>